<dbReference type="SUPFAM" id="SSF52540">
    <property type="entry name" value="P-loop containing nucleoside triphosphate hydrolases"/>
    <property type="match status" value="1"/>
</dbReference>
<evidence type="ECO:0000256" key="3">
    <source>
        <dbReference type="ARBA" id="ARBA00022741"/>
    </source>
</evidence>
<evidence type="ECO:0000256" key="2">
    <source>
        <dbReference type="ARBA" id="ARBA00022448"/>
    </source>
</evidence>
<dbReference type="InterPro" id="IPR003593">
    <property type="entry name" value="AAA+_ATPase"/>
</dbReference>
<accession>A0A3G8YB20</accession>
<dbReference type="InterPro" id="IPR050319">
    <property type="entry name" value="ABC_transp_ATP-bind"/>
</dbReference>
<comment type="similarity">
    <text evidence="1">Belongs to the ABC transporter superfamily.</text>
</comment>
<dbReference type="GO" id="GO:0015833">
    <property type="term" value="P:peptide transport"/>
    <property type="evidence" value="ECO:0007669"/>
    <property type="project" value="InterPro"/>
</dbReference>
<dbReference type="Pfam" id="PF00005">
    <property type="entry name" value="ABC_tran"/>
    <property type="match status" value="1"/>
</dbReference>
<keyword evidence="3" id="KW-0547">Nucleotide-binding</keyword>
<dbReference type="Gene3D" id="3.40.50.300">
    <property type="entry name" value="P-loop containing nucleotide triphosphate hydrolases"/>
    <property type="match status" value="1"/>
</dbReference>
<feature type="domain" description="ABC transporter" evidence="5">
    <location>
        <begin position="24"/>
        <end position="274"/>
    </location>
</feature>
<dbReference type="InterPro" id="IPR027417">
    <property type="entry name" value="P-loop_NTPase"/>
</dbReference>
<dbReference type="CDD" id="cd03257">
    <property type="entry name" value="ABC_NikE_OppD_transporters"/>
    <property type="match status" value="1"/>
</dbReference>
<dbReference type="EMBL" id="CP034183">
    <property type="protein sequence ID" value="AZI42562.1"/>
    <property type="molecule type" value="Genomic_DNA"/>
</dbReference>
<dbReference type="PANTHER" id="PTHR43776">
    <property type="entry name" value="TRANSPORT ATP-BINDING PROTEIN"/>
    <property type="match status" value="1"/>
</dbReference>
<proteinExistence type="inferred from homology"/>
<keyword evidence="7" id="KW-1185">Reference proteome</keyword>
<reference evidence="6 7" key="1">
    <citation type="submission" date="2018-11" db="EMBL/GenBank/DDBJ databases">
        <title>Deinococcus shelandsis sp. nov., isolated from South Shetland Islands soil of Antarctica.</title>
        <authorList>
            <person name="Tian J."/>
        </authorList>
    </citation>
    <scope>NUCLEOTIDE SEQUENCE [LARGE SCALE GENOMIC DNA]</scope>
    <source>
        <strain evidence="6 7">S14-83T</strain>
    </source>
</reference>
<dbReference type="InterPro" id="IPR017871">
    <property type="entry name" value="ABC_transporter-like_CS"/>
</dbReference>
<dbReference type="Pfam" id="PF08352">
    <property type="entry name" value="oligo_HPY"/>
    <property type="match status" value="1"/>
</dbReference>
<dbReference type="AlphaFoldDB" id="A0A3G8YB20"/>
<evidence type="ECO:0000256" key="1">
    <source>
        <dbReference type="ARBA" id="ARBA00005417"/>
    </source>
</evidence>
<dbReference type="GO" id="GO:0016887">
    <property type="term" value="F:ATP hydrolysis activity"/>
    <property type="evidence" value="ECO:0007669"/>
    <property type="project" value="InterPro"/>
</dbReference>
<gene>
    <name evidence="6" type="ORF">EHF33_07230</name>
</gene>
<dbReference type="PROSITE" id="PS00211">
    <property type="entry name" value="ABC_TRANSPORTER_1"/>
    <property type="match status" value="1"/>
</dbReference>
<dbReference type="NCBIfam" id="TIGR01727">
    <property type="entry name" value="oligo_HPY"/>
    <property type="match status" value="1"/>
</dbReference>
<dbReference type="SMART" id="SM00382">
    <property type="entry name" value="AAA"/>
    <property type="match status" value="1"/>
</dbReference>
<organism evidence="6 7">
    <name type="scientific">Deinococcus psychrotolerans</name>
    <dbReference type="NCBI Taxonomy" id="2489213"/>
    <lineage>
        <taxon>Bacteria</taxon>
        <taxon>Thermotogati</taxon>
        <taxon>Deinococcota</taxon>
        <taxon>Deinococci</taxon>
        <taxon>Deinococcales</taxon>
        <taxon>Deinococcaceae</taxon>
        <taxon>Deinococcus</taxon>
    </lineage>
</organism>
<dbReference type="FunFam" id="3.40.50.300:FF:000016">
    <property type="entry name" value="Oligopeptide ABC transporter ATP-binding component"/>
    <property type="match status" value="1"/>
</dbReference>
<dbReference type="PROSITE" id="PS50893">
    <property type="entry name" value="ABC_TRANSPORTER_2"/>
    <property type="match status" value="1"/>
</dbReference>
<dbReference type="Proteomes" id="UP000276417">
    <property type="component" value="Chromosome 1"/>
</dbReference>
<dbReference type="GO" id="GO:0005524">
    <property type="term" value="F:ATP binding"/>
    <property type="evidence" value="ECO:0007669"/>
    <property type="project" value="UniProtKB-KW"/>
</dbReference>
<dbReference type="PANTHER" id="PTHR43776:SF7">
    <property type="entry name" value="D,D-DIPEPTIDE TRANSPORT ATP-BINDING PROTEIN DDPF-RELATED"/>
    <property type="match status" value="1"/>
</dbReference>
<keyword evidence="2" id="KW-0813">Transport</keyword>
<evidence type="ECO:0000259" key="5">
    <source>
        <dbReference type="PROSITE" id="PS50893"/>
    </source>
</evidence>
<dbReference type="KEGG" id="dph:EHF33_07230"/>
<dbReference type="NCBIfam" id="NF008453">
    <property type="entry name" value="PRK11308.1"/>
    <property type="match status" value="1"/>
</dbReference>
<dbReference type="GO" id="GO:0055085">
    <property type="term" value="P:transmembrane transport"/>
    <property type="evidence" value="ECO:0007669"/>
    <property type="project" value="UniProtKB-ARBA"/>
</dbReference>
<evidence type="ECO:0000313" key="7">
    <source>
        <dbReference type="Proteomes" id="UP000276417"/>
    </source>
</evidence>
<protein>
    <submittedName>
        <fullName evidence="6">Dipeptide ABC transporter ATP-binding protein</fullName>
    </submittedName>
</protein>
<dbReference type="InterPro" id="IPR003439">
    <property type="entry name" value="ABC_transporter-like_ATP-bd"/>
</dbReference>
<evidence type="ECO:0000313" key="6">
    <source>
        <dbReference type="EMBL" id="AZI42562.1"/>
    </source>
</evidence>
<dbReference type="OrthoDB" id="9802772at2"/>
<name>A0A3G8YB20_9DEIO</name>
<evidence type="ECO:0000256" key="4">
    <source>
        <dbReference type="ARBA" id="ARBA00022840"/>
    </source>
</evidence>
<sequence>MTANLNKPASVPGAVVGAAAAPLLSVQNLEKYFPIRGGLLSRVVANVKAVNDVSFQLAKGEVVGLVGESGSGKTTAGRAILRLIEPTGGQVIFNGTDITKLGKSEMRDYRRQMQIIFQDPFASLNPRMTVSDIIGEALDIHKLHQGSARADRISSLLQKVGLRPEHMRRYPHEFSGGQRQRIGIARALAVDPSFIVADEPVSALDVSIQAQVVNLMQDLQEELGLTVLFIAHDLAVVEYICDRIIVMYLGRIMEIATSRELNRNPKHPYTEALLSAAPVPDPTIKRQRIILEGDIPSPINPPSGCVFRTRCRYAIAECANVIPELREVSPGHFKACIRDDVL</sequence>
<dbReference type="InterPro" id="IPR013563">
    <property type="entry name" value="Oligopep_ABC_C"/>
</dbReference>
<keyword evidence="4 6" id="KW-0067">ATP-binding</keyword>